<reference evidence="1" key="1">
    <citation type="submission" date="2020-05" db="EMBL/GenBank/DDBJ databases">
        <authorList>
            <person name="Chiriac C."/>
            <person name="Salcher M."/>
            <person name="Ghai R."/>
            <person name="Kavagutti S V."/>
        </authorList>
    </citation>
    <scope>NUCLEOTIDE SEQUENCE</scope>
</reference>
<name>A0A6J6BXM6_9ZZZZ</name>
<gene>
    <name evidence="1" type="ORF">UFOPK1425_00707</name>
</gene>
<protein>
    <submittedName>
        <fullName evidence="1">Unannotated protein</fullName>
    </submittedName>
</protein>
<dbReference type="EMBL" id="CAEZSJ010000119">
    <property type="protein sequence ID" value="CAB4543870.1"/>
    <property type="molecule type" value="Genomic_DNA"/>
</dbReference>
<sequence length="90" mass="9513">MKPSFSSFTFAVARSFSAVAKSLVRRARSATTSIAPVKSNSTLTLPTSIAAVALPDIGSMRHTKRIAASYFASISKPVIPAPIFAEVFIP</sequence>
<accession>A0A6J6BXM6</accession>
<proteinExistence type="predicted"/>
<organism evidence="1">
    <name type="scientific">freshwater metagenome</name>
    <dbReference type="NCBI Taxonomy" id="449393"/>
    <lineage>
        <taxon>unclassified sequences</taxon>
        <taxon>metagenomes</taxon>
        <taxon>ecological metagenomes</taxon>
    </lineage>
</organism>
<dbReference type="AlphaFoldDB" id="A0A6J6BXM6"/>
<evidence type="ECO:0000313" key="1">
    <source>
        <dbReference type="EMBL" id="CAB4543870.1"/>
    </source>
</evidence>